<keyword evidence="5" id="KW-0648">Protein biosynthesis</keyword>
<dbReference type="GO" id="GO:0002183">
    <property type="term" value="P:cytoplasmic translational initiation"/>
    <property type="evidence" value="ECO:0007669"/>
    <property type="project" value="EnsemblFungi"/>
</dbReference>
<evidence type="ECO:0000256" key="6">
    <source>
        <dbReference type="ARBA" id="ARBA00044122"/>
    </source>
</evidence>
<evidence type="ECO:0000256" key="9">
    <source>
        <dbReference type="RuleBase" id="RU003814"/>
    </source>
</evidence>
<dbReference type="Gene3D" id="3.40.50.10470">
    <property type="entry name" value="Translation initiation factor eif-2b, domain 2"/>
    <property type="match status" value="1"/>
</dbReference>
<feature type="region of interest" description="Disordered" evidence="10">
    <location>
        <begin position="110"/>
        <end position="235"/>
    </location>
</feature>
<dbReference type="HOGENOM" id="CLU_016218_4_3_1"/>
<dbReference type="Proteomes" id="UP000019373">
    <property type="component" value="Unassembled WGS sequence"/>
</dbReference>
<feature type="compositionally biased region" description="Polar residues" evidence="10">
    <location>
        <begin position="162"/>
        <end position="180"/>
    </location>
</feature>
<dbReference type="PANTHER" id="PTHR45859">
    <property type="entry name" value="TRANSLATION INITIATION FACTOR EIF-2B SUBUNIT BETA"/>
    <property type="match status" value="1"/>
</dbReference>
<dbReference type="GO" id="GO:0005829">
    <property type="term" value="C:cytosol"/>
    <property type="evidence" value="ECO:0007669"/>
    <property type="project" value="UniProtKB-SubCell"/>
</dbReference>
<dbReference type="InterPro" id="IPR000649">
    <property type="entry name" value="IF-2B-related"/>
</dbReference>
<dbReference type="Pfam" id="PF01008">
    <property type="entry name" value="IF-2B"/>
    <property type="match status" value="2"/>
</dbReference>
<dbReference type="FunFam" id="3.40.50.10470:FF:000008">
    <property type="entry name" value="Translation initiation factor 2B, beta subunit"/>
    <property type="match status" value="1"/>
</dbReference>
<keyword evidence="3" id="KW-0963">Cytoplasm</keyword>
<dbReference type="OMA" id="SHSCAVA"/>
<comment type="similarity">
    <text evidence="2 9">Belongs to the eIF-2B alpha/beta/delta subunits family.</text>
</comment>
<feature type="compositionally biased region" description="Polar residues" evidence="10">
    <location>
        <begin position="200"/>
        <end position="210"/>
    </location>
</feature>
<dbReference type="AlphaFoldDB" id="U1HVF3"/>
<evidence type="ECO:0000256" key="3">
    <source>
        <dbReference type="ARBA" id="ARBA00022490"/>
    </source>
</evidence>
<dbReference type="GO" id="GO:0005851">
    <property type="term" value="C:eukaryotic translation initiation factor 2B complex"/>
    <property type="evidence" value="ECO:0007669"/>
    <property type="project" value="EnsemblFungi"/>
</dbReference>
<evidence type="ECO:0000256" key="1">
    <source>
        <dbReference type="ARBA" id="ARBA00004514"/>
    </source>
</evidence>
<dbReference type="EMBL" id="KE720872">
    <property type="protein sequence ID" value="ERF74655.1"/>
    <property type="molecule type" value="Genomic_DNA"/>
</dbReference>
<evidence type="ECO:0000313" key="11">
    <source>
        <dbReference type="EMBL" id="ERF74655.1"/>
    </source>
</evidence>
<sequence>MAPDSGSRTPGLTSFLRSLSSEPDETCIEQFIALLRRRQIRHSRPCAVATAYLLRRVVAQAKAEPGKPIEAARLLQRVQEVGRRLVAAQPRELVVGNVVRRVLGLIREEQDNERGEGDISGLSSEVGIDSGQQTPQIPSLGKGDPLSSLNGTTRATADMQALHTSQSPAGVNTRRTTQPASRPALQPSYTTFAGAPPVTSMFSLLSHPTMSSPRSSPAPGSPSGTATPHPTGSNDIRQEVIEGIGEIIDELEQSDEQIASYALEHIHANEVILTYSSSTTVQRFLLKAASKRKFTVVHAESYPNNHRKVHALVTGNTNSDHSDALTTEAFHKTLTSAGITVILIPDSAIFALMSRVNKVILGTHAILSNGALVATSGTKLVTKAAKAHHVPVVVLSGTYKLSPKYPYDPDMYIEYGDVSKVFPYQDGELVESVQVENPLLEFVGPECVDMYVTNLGGHAPSYLYRIVRDQYRDEDVDI</sequence>
<dbReference type="InterPro" id="IPR042529">
    <property type="entry name" value="IF_2B-like_C"/>
</dbReference>
<proteinExistence type="inferred from homology"/>
<dbReference type="InterPro" id="IPR051855">
    <property type="entry name" value="eIF2B_beta_subunit"/>
</dbReference>
<dbReference type="GO" id="GO:0005085">
    <property type="term" value="F:guanyl-nucleotide exchange factor activity"/>
    <property type="evidence" value="ECO:0007669"/>
    <property type="project" value="EnsemblFungi"/>
</dbReference>
<dbReference type="SUPFAM" id="SSF100950">
    <property type="entry name" value="NagB/RpiA/CoA transferase-like"/>
    <property type="match status" value="1"/>
</dbReference>
<name>U1HVF3_ENDPU</name>
<comment type="subunit">
    <text evidence="8">Component of the translation initiation factor 2B (eIF2B) complex which is a heterodecamer of two sets of five different subunits: alpha, beta, gamma, delta and epsilon. Subunits alpha, beta and delta comprise a regulatory subcomplex and subunits epsilon and gamma comprise a catalytic subcomplex. Within the complex, the hexameric regulatory complex resides at the center, with the two heterodimeric catalytic subcomplexes bound on opposite sides.</text>
</comment>
<evidence type="ECO:0000256" key="5">
    <source>
        <dbReference type="ARBA" id="ARBA00022917"/>
    </source>
</evidence>
<keyword evidence="12" id="KW-1185">Reference proteome</keyword>
<evidence type="ECO:0000256" key="10">
    <source>
        <dbReference type="SAM" id="MobiDB-lite"/>
    </source>
</evidence>
<dbReference type="RefSeq" id="XP_007799756.1">
    <property type="nucleotide sequence ID" value="XM_007801565.1"/>
</dbReference>
<comment type="subcellular location">
    <subcellularLocation>
        <location evidence="1">Cytoplasm</location>
        <location evidence="1">Cytosol</location>
    </subcellularLocation>
</comment>
<evidence type="ECO:0000256" key="2">
    <source>
        <dbReference type="ARBA" id="ARBA00007251"/>
    </source>
</evidence>
<gene>
    <name evidence="11" type="ORF">EPUS_00785</name>
</gene>
<protein>
    <recommendedName>
        <fullName evidence="6">Translation initiation factor eIF2B subunit beta</fullName>
    </recommendedName>
    <alternativeName>
        <fullName evidence="7">eIF2B GDP-GTP exchange factor subunit beta</fullName>
    </alternativeName>
</protein>
<dbReference type="GO" id="GO:0003743">
    <property type="term" value="F:translation initiation factor activity"/>
    <property type="evidence" value="ECO:0007669"/>
    <property type="project" value="UniProtKB-KW"/>
</dbReference>
<evidence type="ECO:0000256" key="8">
    <source>
        <dbReference type="ARBA" id="ARBA00046432"/>
    </source>
</evidence>
<reference evidence="12" key="1">
    <citation type="journal article" date="2014" name="BMC Genomics">
        <title>Genome characteristics reveal the impact of lichenization on lichen-forming fungus Endocarpon pusillum Hedwig (Verrucariales, Ascomycota).</title>
        <authorList>
            <person name="Wang Y.-Y."/>
            <person name="Liu B."/>
            <person name="Zhang X.-Y."/>
            <person name="Zhou Q.-M."/>
            <person name="Zhang T."/>
            <person name="Li H."/>
            <person name="Yu Y.-F."/>
            <person name="Zhang X.-L."/>
            <person name="Hao X.-Y."/>
            <person name="Wang M."/>
            <person name="Wang L."/>
            <person name="Wei J.-C."/>
        </authorList>
    </citation>
    <scope>NUCLEOTIDE SEQUENCE [LARGE SCALE GENOMIC DNA]</scope>
    <source>
        <strain evidence="12">Z07020 / HMAS-L-300199</strain>
    </source>
</reference>
<feature type="compositionally biased region" description="Low complexity" evidence="10">
    <location>
        <begin position="211"/>
        <end position="228"/>
    </location>
</feature>
<dbReference type="PANTHER" id="PTHR45859:SF1">
    <property type="entry name" value="TRANSLATION INITIATION FACTOR EIF-2B SUBUNIT BETA"/>
    <property type="match status" value="1"/>
</dbReference>
<dbReference type="GeneID" id="19235846"/>
<keyword evidence="4" id="KW-0396">Initiation factor</keyword>
<dbReference type="OrthoDB" id="269919at2759"/>
<evidence type="ECO:0000313" key="12">
    <source>
        <dbReference type="Proteomes" id="UP000019373"/>
    </source>
</evidence>
<evidence type="ECO:0000256" key="4">
    <source>
        <dbReference type="ARBA" id="ARBA00022540"/>
    </source>
</evidence>
<organism evidence="11 12">
    <name type="scientific">Endocarpon pusillum (strain Z07020 / HMAS-L-300199)</name>
    <name type="common">Lichen-forming fungus</name>
    <dbReference type="NCBI Taxonomy" id="1263415"/>
    <lineage>
        <taxon>Eukaryota</taxon>
        <taxon>Fungi</taxon>
        <taxon>Dikarya</taxon>
        <taxon>Ascomycota</taxon>
        <taxon>Pezizomycotina</taxon>
        <taxon>Eurotiomycetes</taxon>
        <taxon>Chaetothyriomycetidae</taxon>
        <taxon>Verrucariales</taxon>
        <taxon>Verrucariaceae</taxon>
        <taxon>Endocarpon</taxon>
    </lineage>
</organism>
<evidence type="ECO:0000256" key="7">
    <source>
        <dbReference type="ARBA" id="ARBA00044228"/>
    </source>
</evidence>
<dbReference type="eggNOG" id="KOG1465">
    <property type="taxonomic scope" value="Eukaryota"/>
</dbReference>
<dbReference type="InterPro" id="IPR037171">
    <property type="entry name" value="NagB/RpiA_transferase-like"/>
</dbReference>
<accession>U1HVF3</accession>